<sequence>MYNLGTKIRQARKEKKLTQAQLAEMAGITRKTLSQIETGIVPDIGIRKVERTLEILGLELTVRPAGAPPTLEELQKENVSR</sequence>
<keyword evidence="1" id="KW-0238">DNA-binding</keyword>
<dbReference type="PANTHER" id="PTHR46797:SF1">
    <property type="entry name" value="METHYLPHOSPHONATE SYNTHASE"/>
    <property type="match status" value="1"/>
</dbReference>
<dbReference type="SUPFAM" id="SSF47413">
    <property type="entry name" value="lambda repressor-like DNA-binding domains"/>
    <property type="match status" value="1"/>
</dbReference>
<name>A0AAW4L1G4_9BACT</name>
<evidence type="ECO:0000256" key="1">
    <source>
        <dbReference type="ARBA" id="ARBA00023125"/>
    </source>
</evidence>
<organism evidence="3 4">
    <name type="scientific">Geoanaerobacter pelophilus</name>
    <dbReference type="NCBI Taxonomy" id="60036"/>
    <lineage>
        <taxon>Bacteria</taxon>
        <taxon>Pseudomonadati</taxon>
        <taxon>Thermodesulfobacteriota</taxon>
        <taxon>Desulfuromonadia</taxon>
        <taxon>Geobacterales</taxon>
        <taxon>Geobacteraceae</taxon>
        <taxon>Geoanaerobacter</taxon>
    </lineage>
</organism>
<keyword evidence="4" id="KW-1185">Reference proteome</keyword>
<dbReference type="Gene3D" id="1.10.260.40">
    <property type="entry name" value="lambda repressor-like DNA-binding domains"/>
    <property type="match status" value="1"/>
</dbReference>
<proteinExistence type="predicted"/>
<dbReference type="InterPro" id="IPR001387">
    <property type="entry name" value="Cro/C1-type_HTH"/>
</dbReference>
<dbReference type="GO" id="GO:0005829">
    <property type="term" value="C:cytosol"/>
    <property type="evidence" value="ECO:0007669"/>
    <property type="project" value="TreeGrafter"/>
</dbReference>
<dbReference type="PANTHER" id="PTHR46797">
    <property type="entry name" value="HTH-TYPE TRANSCRIPTIONAL REGULATOR"/>
    <property type="match status" value="1"/>
</dbReference>
<dbReference type="RefSeq" id="WP_214171683.1">
    <property type="nucleotide sequence ID" value="NZ_JAHCVJ010000004.1"/>
</dbReference>
<gene>
    <name evidence="3" type="ORF">KI809_11415</name>
</gene>
<dbReference type="AlphaFoldDB" id="A0AAW4L1G4"/>
<dbReference type="InterPro" id="IPR050807">
    <property type="entry name" value="TransReg_Diox_bact_type"/>
</dbReference>
<dbReference type="GO" id="GO:0003700">
    <property type="term" value="F:DNA-binding transcription factor activity"/>
    <property type="evidence" value="ECO:0007669"/>
    <property type="project" value="TreeGrafter"/>
</dbReference>
<evidence type="ECO:0000313" key="4">
    <source>
        <dbReference type="Proteomes" id="UP000811899"/>
    </source>
</evidence>
<comment type="caution">
    <text evidence="3">The sequence shown here is derived from an EMBL/GenBank/DDBJ whole genome shotgun (WGS) entry which is preliminary data.</text>
</comment>
<dbReference type="SMART" id="SM00530">
    <property type="entry name" value="HTH_XRE"/>
    <property type="match status" value="1"/>
</dbReference>
<dbReference type="Pfam" id="PF12844">
    <property type="entry name" value="HTH_19"/>
    <property type="match status" value="1"/>
</dbReference>
<dbReference type="Proteomes" id="UP000811899">
    <property type="component" value="Unassembled WGS sequence"/>
</dbReference>
<dbReference type="EMBL" id="JAHCVJ010000004">
    <property type="protein sequence ID" value="MBT0664909.1"/>
    <property type="molecule type" value="Genomic_DNA"/>
</dbReference>
<protein>
    <submittedName>
        <fullName evidence="3">Helix-turn-helix domain-containing protein</fullName>
    </submittedName>
</protein>
<dbReference type="InterPro" id="IPR010982">
    <property type="entry name" value="Lambda_DNA-bd_dom_sf"/>
</dbReference>
<dbReference type="CDD" id="cd00093">
    <property type="entry name" value="HTH_XRE"/>
    <property type="match status" value="1"/>
</dbReference>
<evidence type="ECO:0000313" key="3">
    <source>
        <dbReference type="EMBL" id="MBT0664909.1"/>
    </source>
</evidence>
<feature type="domain" description="HTH cro/C1-type" evidence="2">
    <location>
        <begin position="8"/>
        <end position="63"/>
    </location>
</feature>
<evidence type="ECO:0000259" key="2">
    <source>
        <dbReference type="PROSITE" id="PS50943"/>
    </source>
</evidence>
<accession>A0AAW4L1G4</accession>
<dbReference type="PROSITE" id="PS50943">
    <property type="entry name" value="HTH_CROC1"/>
    <property type="match status" value="1"/>
</dbReference>
<reference evidence="3 4" key="1">
    <citation type="submission" date="2021-05" db="EMBL/GenBank/DDBJ databases">
        <title>The draft genome of Geobacter pelophilus DSM 12255.</title>
        <authorList>
            <person name="Xu Z."/>
            <person name="Masuda Y."/>
            <person name="Itoh H."/>
            <person name="Senoo K."/>
        </authorList>
    </citation>
    <scope>NUCLEOTIDE SEQUENCE [LARGE SCALE GENOMIC DNA]</scope>
    <source>
        <strain evidence="3 4">DSM 12255</strain>
    </source>
</reference>
<dbReference type="GO" id="GO:0003677">
    <property type="term" value="F:DNA binding"/>
    <property type="evidence" value="ECO:0007669"/>
    <property type="project" value="UniProtKB-KW"/>
</dbReference>